<name>A0A085BGA0_9FLAO</name>
<evidence type="ECO:0000313" key="3">
    <source>
        <dbReference type="EMBL" id="KFC21495.1"/>
    </source>
</evidence>
<keyword evidence="2" id="KW-0732">Signal</keyword>
<evidence type="ECO:0000313" key="4">
    <source>
        <dbReference type="Proteomes" id="UP000028623"/>
    </source>
</evidence>
<keyword evidence="1" id="KW-0175">Coiled coil</keyword>
<dbReference type="EMBL" id="JPLY01000004">
    <property type="protein sequence ID" value="KFC21495.1"/>
    <property type="molecule type" value="Genomic_DNA"/>
</dbReference>
<dbReference type="Proteomes" id="UP000028623">
    <property type="component" value="Unassembled WGS sequence"/>
</dbReference>
<dbReference type="AlphaFoldDB" id="A0A085BGA0"/>
<protein>
    <submittedName>
        <fullName evidence="3">Uncharacterized protein</fullName>
    </submittedName>
</protein>
<feature type="coiled-coil region" evidence="1">
    <location>
        <begin position="104"/>
        <end position="131"/>
    </location>
</feature>
<keyword evidence="4" id="KW-1185">Reference proteome</keyword>
<feature type="signal peptide" evidence="2">
    <location>
        <begin position="1"/>
        <end position="24"/>
    </location>
</feature>
<dbReference type="STRING" id="421072.SAMN04488097_0923"/>
<comment type="caution">
    <text evidence="3">The sequence shown here is derived from an EMBL/GenBank/DDBJ whole genome shotgun (WGS) entry which is preliminary data.</text>
</comment>
<accession>A0A085BGA0</accession>
<proteinExistence type="predicted"/>
<evidence type="ECO:0000256" key="1">
    <source>
        <dbReference type="SAM" id="Coils"/>
    </source>
</evidence>
<organism evidence="3 4">
    <name type="scientific">Epilithonimonas lactis</name>
    <dbReference type="NCBI Taxonomy" id="421072"/>
    <lineage>
        <taxon>Bacteria</taxon>
        <taxon>Pseudomonadati</taxon>
        <taxon>Bacteroidota</taxon>
        <taxon>Flavobacteriia</taxon>
        <taxon>Flavobacteriales</taxon>
        <taxon>Weeksellaceae</taxon>
        <taxon>Chryseobacterium group</taxon>
        <taxon>Epilithonimonas</taxon>
    </lineage>
</organism>
<reference evidence="3 4" key="1">
    <citation type="submission" date="2014-07" db="EMBL/GenBank/DDBJ databases">
        <title>Epilithonimonas lactis LMG 22401 Genome.</title>
        <authorList>
            <person name="Pipes S.E."/>
            <person name="Stropko S.J."/>
        </authorList>
    </citation>
    <scope>NUCLEOTIDE SEQUENCE [LARGE SCALE GENOMIC DNA]</scope>
    <source>
        <strain evidence="3 4">LMG 24401</strain>
    </source>
</reference>
<evidence type="ECO:0000256" key="2">
    <source>
        <dbReference type="SAM" id="SignalP"/>
    </source>
</evidence>
<sequence>MGSSVSLYSIASLLFVFHSSLLSAQKISDGKRQGPDVISVIGGAQIYSTDESFNAYIVNNSTKVDGSITIVGEKHGSRKLIVKSEGGIKDGRRNFASHIKENQRKKDASDLKKVKAQLKKYEEQKAHLLVKVVEAPGSSDRYFRSKYSSRSTAVPNFNKNDVSKSCIVQDSYILKRALHDLHYQKYLFYNNRSLALSFTLVFSVRPPPVLA</sequence>
<dbReference type="eggNOG" id="ENOG502ZDBD">
    <property type="taxonomic scope" value="Bacteria"/>
</dbReference>
<gene>
    <name evidence="3" type="ORF">IO89_15070</name>
</gene>
<feature type="chain" id="PRO_5001786949" evidence="2">
    <location>
        <begin position="25"/>
        <end position="211"/>
    </location>
</feature>